<reference evidence="2" key="2">
    <citation type="journal article" date="2021" name="PeerJ">
        <title>Extensive microbial diversity within the chicken gut microbiome revealed by metagenomics and culture.</title>
        <authorList>
            <person name="Gilroy R."/>
            <person name="Ravi A."/>
            <person name="Getino M."/>
            <person name="Pursley I."/>
            <person name="Horton D.L."/>
            <person name="Alikhan N.F."/>
            <person name="Baker D."/>
            <person name="Gharbi K."/>
            <person name="Hall N."/>
            <person name="Watson M."/>
            <person name="Adriaenssens E.M."/>
            <person name="Foster-Nyarko E."/>
            <person name="Jarju S."/>
            <person name="Secka A."/>
            <person name="Antonio M."/>
            <person name="Oren A."/>
            <person name="Chaudhuri R.R."/>
            <person name="La Ragione R."/>
            <person name="Hildebrand F."/>
            <person name="Pallen M.J."/>
        </authorList>
    </citation>
    <scope>NUCLEOTIDE SEQUENCE</scope>
    <source>
        <strain evidence="2">CHK190-19873</strain>
    </source>
</reference>
<dbReference type="EMBL" id="DVIQ01000069">
    <property type="protein sequence ID" value="HIS32099.1"/>
    <property type="molecule type" value="Genomic_DNA"/>
</dbReference>
<evidence type="ECO:0000313" key="3">
    <source>
        <dbReference type="Proteomes" id="UP000823935"/>
    </source>
</evidence>
<dbReference type="PANTHER" id="PTHR40076:SF1">
    <property type="entry name" value="MEMBRANE PROTEIN"/>
    <property type="match status" value="1"/>
</dbReference>
<gene>
    <name evidence="2" type="ORF">IAB44_11220</name>
</gene>
<name>A0A9D1EUI7_9FIRM</name>
<proteinExistence type="predicted"/>
<dbReference type="PANTHER" id="PTHR40076">
    <property type="entry name" value="MEMBRANE PROTEIN-RELATED"/>
    <property type="match status" value="1"/>
</dbReference>
<dbReference type="Proteomes" id="UP000823935">
    <property type="component" value="Unassembled WGS sequence"/>
</dbReference>
<organism evidence="2 3">
    <name type="scientific">Candidatus Limivivens intestinipullorum</name>
    <dbReference type="NCBI Taxonomy" id="2840858"/>
    <lineage>
        <taxon>Bacteria</taxon>
        <taxon>Bacillati</taxon>
        <taxon>Bacillota</taxon>
        <taxon>Clostridia</taxon>
        <taxon>Lachnospirales</taxon>
        <taxon>Lachnospiraceae</taxon>
        <taxon>Lachnospiraceae incertae sedis</taxon>
        <taxon>Candidatus Limivivens</taxon>
    </lineage>
</organism>
<sequence>MWSRYELKAAARETLRRCYLAAVLVCLIVSLLTGGQNSDGFGLRININTHNGLEIKWGWDDDENDPEDFFDRDERQEGSWSLMRLAERIFELATGVMIATLGLAAALAGIALRLLVGNALSVGGNRFFVKAGREYGSLSELLFSFQSGYYVNIILVMFFRQLKTWLWRLLFVIPGIVKHYEYCMIPYLMAENPSMSRQRAFELSREMMDGQKMEVFFLDLSFLPWMILSAFTCGLVNLFWTNPYMAAAKAELYERLRADALARGLTDSFELPGF</sequence>
<comment type="caution">
    <text evidence="2">The sequence shown here is derived from an EMBL/GenBank/DDBJ whole genome shotgun (WGS) entry which is preliminary data.</text>
</comment>
<accession>A0A9D1EUI7</accession>
<keyword evidence="1" id="KW-0472">Membrane</keyword>
<evidence type="ECO:0000256" key="1">
    <source>
        <dbReference type="SAM" id="Phobius"/>
    </source>
</evidence>
<keyword evidence="1" id="KW-1133">Transmembrane helix</keyword>
<feature type="transmembrane region" description="Helical" evidence="1">
    <location>
        <begin position="92"/>
        <end position="116"/>
    </location>
</feature>
<keyword evidence="1" id="KW-0812">Transmembrane</keyword>
<reference evidence="2" key="1">
    <citation type="submission" date="2020-10" db="EMBL/GenBank/DDBJ databases">
        <authorList>
            <person name="Gilroy R."/>
        </authorList>
    </citation>
    <scope>NUCLEOTIDE SEQUENCE</scope>
    <source>
        <strain evidence="2">CHK190-19873</strain>
    </source>
</reference>
<feature type="transmembrane region" description="Helical" evidence="1">
    <location>
        <begin position="215"/>
        <end position="240"/>
    </location>
</feature>
<dbReference type="Pfam" id="PF06161">
    <property type="entry name" value="DUF975"/>
    <property type="match status" value="1"/>
</dbReference>
<dbReference type="InterPro" id="IPR010380">
    <property type="entry name" value="DUF975"/>
</dbReference>
<feature type="transmembrane region" description="Helical" evidence="1">
    <location>
        <begin position="18"/>
        <end position="35"/>
    </location>
</feature>
<dbReference type="AlphaFoldDB" id="A0A9D1EUI7"/>
<protein>
    <submittedName>
        <fullName evidence="2">DUF975 family protein</fullName>
    </submittedName>
</protein>
<evidence type="ECO:0000313" key="2">
    <source>
        <dbReference type="EMBL" id="HIS32099.1"/>
    </source>
</evidence>
<feature type="transmembrane region" description="Helical" evidence="1">
    <location>
        <begin position="137"/>
        <end position="159"/>
    </location>
</feature>